<keyword evidence="3" id="KW-1185">Reference proteome</keyword>
<feature type="compositionally biased region" description="Polar residues" evidence="1">
    <location>
        <begin position="224"/>
        <end position="235"/>
    </location>
</feature>
<accession>A0ABR1JXP0</accession>
<feature type="compositionally biased region" description="Basic and acidic residues" evidence="1">
    <location>
        <begin position="186"/>
        <end position="195"/>
    </location>
</feature>
<name>A0ABR1JXP0_9AGAR</name>
<evidence type="ECO:0008006" key="4">
    <source>
        <dbReference type="Google" id="ProtNLM"/>
    </source>
</evidence>
<comment type="caution">
    <text evidence="2">The sequence shown here is derived from an EMBL/GenBank/DDBJ whole genome shotgun (WGS) entry which is preliminary data.</text>
</comment>
<evidence type="ECO:0000256" key="1">
    <source>
        <dbReference type="SAM" id="MobiDB-lite"/>
    </source>
</evidence>
<dbReference type="EMBL" id="JBANRG010000003">
    <property type="protein sequence ID" value="KAK7469096.1"/>
    <property type="molecule type" value="Genomic_DNA"/>
</dbReference>
<sequence>MSDASEPLSEQAEVRKKELTDDPSATDVKPYSVTCKKCGTTVKLSKKSLYDVHHWRKHKARCANEDSTDKSEGTGKAKAKSNWVVPDGVLTEAELNGLNVAQLKATCKEKRLSGYSKLTKPLLIRRLVEHYSAVSQPEKSTINSASLGHPSTELLTPPTSQSPHHDVVREKTTSRNLTTATAGVDELLHTKDRTPSQHTRHSVPSSLDKPPISSSAKRPLPPTSADSTDPASSYGPSRRENVSQSAHITMDIDQPPQRIQSSPADRAGPSGQQSSNPAATSSKGIKRPLPSGASKEPLLPSAKKLKAKDGFAVPSSKDSSPRTKIPLTSSFAKNSSTSGPSQFTQYPASRDLPMPFVSAHTQYDTSNIRGTFKVPLHPAASPVTATFHKPSATTAIKRFMPLAPKKPVPLPPIPSAVSKVPESTADSSTTIGDTDSGLNAHAVAPFYLDFPSTPSMGSFNRLTIPPPLSRSRYVTPFSIFLSQVREEDIKQCMLVSRMFRRAVHVSAGLRLTRDFAGKRLDEVISKFLPNTFNLWPYLHQRQAEVTSRREHYERSFLGKFFSRENPGIISSRLWTSPDDERQIVVALRFLLTRLFFSISIGYGDGFSWMESSVLDAQEVVKGEIWRIVVQQPPSRAFSRGSSQRSFYVLESTCEVVGHPPGSLTGDASSMSGPLRADWSAYIAKKTNSSVSESLPDPGLISQLSWTNHEEYELGMSKIWLKNIQREGQLGRLKREMAERYILACVVGNSISGKWMSSMEMAQDFAGMGSTMNAGPGNTLANKRMSRIHLFLPEIHLVESVHFTTAKGVPLHPALAIVQTPRREYFVLRDNGMQVGCEEEGVAEVWMDLIGCDRFGRVSKTNEGGKLNMGME</sequence>
<reference evidence="2 3" key="1">
    <citation type="submission" date="2024-01" db="EMBL/GenBank/DDBJ databases">
        <title>A draft genome for the cacao thread blight pathogen Marasmiellus scandens.</title>
        <authorList>
            <person name="Baruah I.K."/>
            <person name="Leung J."/>
            <person name="Bukari Y."/>
            <person name="Amoako-Attah I."/>
            <person name="Meinhardt L.W."/>
            <person name="Bailey B.A."/>
            <person name="Cohen S.P."/>
        </authorList>
    </citation>
    <scope>NUCLEOTIDE SEQUENCE [LARGE SCALE GENOMIC DNA]</scope>
    <source>
        <strain evidence="2 3">GH-19</strain>
    </source>
</reference>
<feature type="compositionally biased region" description="Polar residues" evidence="1">
    <location>
        <begin position="326"/>
        <end position="343"/>
    </location>
</feature>
<feature type="compositionally biased region" description="Basic and acidic residues" evidence="1">
    <location>
        <begin position="163"/>
        <end position="173"/>
    </location>
</feature>
<evidence type="ECO:0000313" key="3">
    <source>
        <dbReference type="Proteomes" id="UP001498398"/>
    </source>
</evidence>
<evidence type="ECO:0000313" key="2">
    <source>
        <dbReference type="EMBL" id="KAK7469096.1"/>
    </source>
</evidence>
<proteinExistence type="predicted"/>
<protein>
    <recommendedName>
        <fullName evidence="4">Rho termination factor N-terminal domain-containing protein</fullName>
    </recommendedName>
</protein>
<feature type="compositionally biased region" description="Polar residues" evidence="1">
    <location>
        <begin position="270"/>
        <end position="283"/>
    </location>
</feature>
<dbReference type="Proteomes" id="UP001498398">
    <property type="component" value="Unassembled WGS sequence"/>
</dbReference>
<feature type="compositionally biased region" description="Polar residues" evidence="1">
    <location>
        <begin position="153"/>
        <end position="162"/>
    </location>
</feature>
<feature type="region of interest" description="Disordered" evidence="1">
    <location>
        <begin position="133"/>
        <end position="343"/>
    </location>
</feature>
<organism evidence="2 3">
    <name type="scientific">Marasmiellus scandens</name>
    <dbReference type="NCBI Taxonomy" id="2682957"/>
    <lineage>
        <taxon>Eukaryota</taxon>
        <taxon>Fungi</taxon>
        <taxon>Dikarya</taxon>
        <taxon>Basidiomycota</taxon>
        <taxon>Agaricomycotina</taxon>
        <taxon>Agaricomycetes</taxon>
        <taxon>Agaricomycetidae</taxon>
        <taxon>Agaricales</taxon>
        <taxon>Marasmiineae</taxon>
        <taxon>Omphalotaceae</taxon>
        <taxon>Marasmiellus</taxon>
    </lineage>
</organism>
<feature type="compositionally biased region" description="Polar residues" evidence="1">
    <location>
        <begin position="133"/>
        <end position="146"/>
    </location>
</feature>
<gene>
    <name evidence="2" type="ORF">VKT23_003587</name>
</gene>
<feature type="region of interest" description="Disordered" evidence="1">
    <location>
        <begin position="1"/>
        <end position="28"/>
    </location>
</feature>